<dbReference type="PANTHER" id="PTHR24012">
    <property type="entry name" value="RNA BINDING PROTEIN"/>
    <property type="match status" value="1"/>
</dbReference>
<reference evidence="4 5" key="1">
    <citation type="submission" date="2024-07" db="EMBL/GenBank/DDBJ databases">
        <title>Chromosome-level genome assembly of the water stick insect Ranatra chinensis (Heteroptera: Nepidae).</title>
        <authorList>
            <person name="Liu X."/>
        </authorList>
    </citation>
    <scope>NUCLEOTIDE SEQUENCE [LARGE SCALE GENOMIC DNA]</scope>
    <source>
        <strain evidence="4">Cailab_2021Rc</strain>
        <tissue evidence="4">Muscle</tissue>
    </source>
</reference>
<protein>
    <recommendedName>
        <fullName evidence="3">RRM domain-containing protein</fullName>
    </recommendedName>
</protein>
<gene>
    <name evidence="4" type="ORF">AAG570_010718</name>
</gene>
<evidence type="ECO:0000313" key="5">
    <source>
        <dbReference type="Proteomes" id="UP001558652"/>
    </source>
</evidence>
<dbReference type="InterPro" id="IPR035979">
    <property type="entry name" value="RBD_domain_sf"/>
</dbReference>
<evidence type="ECO:0000256" key="2">
    <source>
        <dbReference type="ARBA" id="ARBA00022884"/>
    </source>
</evidence>
<proteinExistence type="predicted"/>
<accession>A0ABD0YNB6</accession>
<evidence type="ECO:0000259" key="3">
    <source>
        <dbReference type="Pfam" id="PF00076"/>
    </source>
</evidence>
<dbReference type="InterPro" id="IPR012677">
    <property type="entry name" value="Nucleotide-bd_a/b_plait_sf"/>
</dbReference>
<dbReference type="Proteomes" id="UP001558652">
    <property type="component" value="Unassembled WGS sequence"/>
</dbReference>
<dbReference type="EMBL" id="JBFDAA010000005">
    <property type="protein sequence ID" value="KAL1132766.1"/>
    <property type="molecule type" value="Genomic_DNA"/>
</dbReference>
<organism evidence="4 5">
    <name type="scientific">Ranatra chinensis</name>
    <dbReference type="NCBI Taxonomy" id="642074"/>
    <lineage>
        <taxon>Eukaryota</taxon>
        <taxon>Metazoa</taxon>
        <taxon>Ecdysozoa</taxon>
        <taxon>Arthropoda</taxon>
        <taxon>Hexapoda</taxon>
        <taxon>Insecta</taxon>
        <taxon>Pterygota</taxon>
        <taxon>Neoptera</taxon>
        <taxon>Paraneoptera</taxon>
        <taxon>Hemiptera</taxon>
        <taxon>Heteroptera</taxon>
        <taxon>Panheteroptera</taxon>
        <taxon>Nepomorpha</taxon>
        <taxon>Nepidae</taxon>
        <taxon>Ranatrinae</taxon>
        <taxon>Ranatra</taxon>
    </lineage>
</organism>
<keyword evidence="1" id="KW-0677">Repeat</keyword>
<sequence length="182" mass="21054">MASKRRNMFNQNNEQETTVFYTYKDYLHLRGDVCRRKRRSSWRNGRLESAQYRRKWGGDCSASTTLRGAFTIPSRIIKRSNATAHRSDDRFLVVLSWRWKLFAGMLSKQQTEEDVRQLFAPFGTIEECTILRGPDGASKAEEDINASQGTLREHVIYLARHLGAPPPLPPVDRAPRLRDRNS</sequence>
<evidence type="ECO:0000256" key="1">
    <source>
        <dbReference type="ARBA" id="ARBA00022737"/>
    </source>
</evidence>
<dbReference type="GO" id="GO:0003723">
    <property type="term" value="F:RNA binding"/>
    <property type="evidence" value="ECO:0007669"/>
    <property type="project" value="UniProtKB-KW"/>
</dbReference>
<dbReference type="InterPro" id="IPR000504">
    <property type="entry name" value="RRM_dom"/>
</dbReference>
<keyword evidence="2" id="KW-0694">RNA-binding</keyword>
<comment type="caution">
    <text evidence="4">The sequence shown here is derived from an EMBL/GenBank/DDBJ whole genome shotgun (WGS) entry which is preliminary data.</text>
</comment>
<dbReference type="Gene3D" id="3.30.70.330">
    <property type="match status" value="1"/>
</dbReference>
<dbReference type="Pfam" id="PF00076">
    <property type="entry name" value="RRM_1"/>
    <property type="match status" value="1"/>
</dbReference>
<name>A0ABD0YNB6_9HEMI</name>
<keyword evidence="5" id="KW-1185">Reference proteome</keyword>
<dbReference type="AlphaFoldDB" id="A0ABD0YNB6"/>
<feature type="domain" description="RRM" evidence="3">
    <location>
        <begin position="102"/>
        <end position="139"/>
    </location>
</feature>
<dbReference type="SUPFAM" id="SSF54928">
    <property type="entry name" value="RNA-binding domain, RBD"/>
    <property type="match status" value="1"/>
</dbReference>
<evidence type="ECO:0000313" key="4">
    <source>
        <dbReference type="EMBL" id="KAL1132766.1"/>
    </source>
</evidence>